<reference evidence="3" key="1">
    <citation type="submission" date="2015-10" db="EMBL/GenBank/DDBJ databases">
        <authorList>
            <person name="Regsiter A."/>
            <person name="william w."/>
        </authorList>
    </citation>
    <scope>NUCLEOTIDE SEQUENCE</scope>
    <source>
        <strain evidence="3">Montdore</strain>
    </source>
</reference>
<dbReference type="EMBL" id="LN891058">
    <property type="protein sequence ID" value="CUS10077.1"/>
    <property type="molecule type" value="Genomic_DNA"/>
</dbReference>
<proteinExistence type="inferred from homology"/>
<dbReference type="Gene3D" id="3.50.50.60">
    <property type="entry name" value="FAD/NAD(P)-binding domain"/>
    <property type="match status" value="2"/>
</dbReference>
<comment type="similarity">
    <text evidence="1">Belongs to the FAD-binding monooxygenase family.</text>
</comment>
<dbReference type="SUPFAM" id="SSF51905">
    <property type="entry name" value="FAD/NAD(P)-binding domain"/>
    <property type="match status" value="1"/>
</dbReference>
<evidence type="ECO:0000313" key="4">
    <source>
        <dbReference type="Proteomes" id="UP001412239"/>
    </source>
</evidence>
<dbReference type="InterPro" id="IPR036188">
    <property type="entry name" value="FAD/NAD-bd_sf"/>
</dbReference>
<evidence type="ECO:0000256" key="2">
    <source>
        <dbReference type="SAM" id="Phobius"/>
    </source>
</evidence>
<dbReference type="InterPro" id="IPR051209">
    <property type="entry name" value="FAD-bind_Monooxygenase_sf"/>
</dbReference>
<dbReference type="Proteomes" id="UP001412239">
    <property type="component" value="Unassembled WGS sequence"/>
</dbReference>
<keyword evidence="2" id="KW-1133">Transmembrane helix</keyword>
<keyword evidence="4" id="KW-1185">Reference proteome</keyword>
<dbReference type="PANTHER" id="PTHR42877:SF10">
    <property type="entry name" value="L-ORNITHINE N(5)-OXYGENASE"/>
    <property type="match status" value="1"/>
</dbReference>
<dbReference type="AlphaFoldDB" id="A0A292PUD9"/>
<gene>
    <name evidence="3" type="ORF">GSTUAT00005842001</name>
</gene>
<dbReference type="PANTHER" id="PTHR42877">
    <property type="entry name" value="L-ORNITHINE N(5)-MONOOXYGENASE-RELATED"/>
    <property type="match status" value="1"/>
</dbReference>
<name>A0A292PUD9_9PEZI</name>
<evidence type="ECO:0000313" key="3">
    <source>
        <dbReference type="EMBL" id="CUS10077.1"/>
    </source>
</evidence>
<accession>A0A292PUD9</accession>
<keyword evidence="2" id="KW-0472">Membrane</keyword>
<feature type="transmembrane region" description="Helical" evidence="2">
    <location>
        <begin position="532"/>
        <end position="552"/>
    </location>
</feature>
<sequence length="573" mass="64166">MSPPPPKYTDVVCIGAGLSGIAVGARLKTHYPHASAHFYDRNTDLGGTWHVNTYPGAACDVPSALYSFSFAMNAAWSCVTPSQVEIKEYVLRVAREYGIPERTTLGAEVLGCEWVDGRGVWKVRVRRKGEGEEKGEWEHECRVLFSAVGGLVHPNVPEVDGMGEFRGRVCHSAEWDRGIELKGKDVVVVGNGCRSPPLYLLSTPTDRLPLGSAAQIVPAVAEVAASVTQIIRSSHWLVKAPKINYTSWIQWIFRNIPLANRLHRFLIFLLIEESFRLFGSSESSKRYRARRRPVLEKYMREASPEEYHGILIPDYEVGCKRRVLDDGYLKSLHDPHVALVKSAITRITPTGIQTSAGSHHKAQVIIFATGFRTGYFPLPIIGKHGVSITDHFAELGGPGAYKTTAIHGFPNFFMLLGPNAATGHTSALMAIENTVEYALRVLRPVLGRRGRTVAVEVRQEKEKEWVLNAQSELARMVWGSGCRTWYNTESGWNAMTYPWSQAHFWWHSLWVSWDDWIVAYDEKPTLPSTKSLLMLISFIVVCVCALLFGSPVRCTVGLQRWLVGCRQEWGIYI</sequence>
<evidence type="ECO:0000256" key="1">
    <source>
        <dbReference type="ARBA" id="ARBA00010139"/>
    </source>
</evidence>
<dbReference type="Pfam" id="PF13450">
    <property type="entry name" value="NAD_binding_8"/>
    <property type="match status" value="1"/>
</dbReference>
<organism evidence="3 4">
    <name type="scientific">Tuber aestivum</name>
    <name type="common">summer truffle</name>
    <dbReference type="NCBI Taxonomy" id="59557"/>
    <lineage>
        <taxon>Eukaryota</taxon>
        <taxon>Fungi</taxon>
        <taxon>Dikarya</taxon>
        <taxon>Ascomycota</taxon>
        <taxon>Pezizomycotina</taxon>
        <taxon>Pezizomycetes</taxon>
        <taxon>Pezizales</taxon>
        <taxon>Tuberaceae</taxon>
        <taxon>Tuber</taxon>
    </lineage>
</organism>
<keyword evidence="2" id="KW-0812">Transmembrane</keyword>
<protein>
    <recommendedName>
        <fullName evidence="5">L-ornithine N(5)-oxygenase</fullName>
    </recommendedName>
</protein>
<evidence type="ECO:0008006" key="5">
    <source>
        <dbReference type="Google" id="ProtNLM"/>
    </source>
</evidence>